<organism evidence="2 4">
    <name type="scientific">Rufibacter glacialis</name>
    <dbReference type="NCBI Taxonomy" id="1259555"/>
    <lineage>
        <taxon>Bacteria</taxon>
        <taxon>Pseudomonadati</taxon>
        <taxon>Bacteroidota</taxon>
        <taxon>Cytophagia</taxon>
        <taxon>Cytophagales</taxon>
        <taxon>Hymenobacteraceae</taxon>
        <taxon>Rufibacter</taxon>
    </lineage>
</organism>
<feature type="domain" description="Metallo-beta-lactamase" evidence="1">
    <location>
        <begin position="10"/>
        <end position="135"/>
    </location>
</feature>
<dbReference type="EMBL" id="JBGOGF010000002">
    <property type="protein sequence ID" value="MFA1770732.1"/>
    <property type="molecule type" value="Genomic_DNA"/>
</dbReference>
<name>A0A5M8QJ71_9BACT</name>
<reference evidence="2 4" key="1">
    <citation type="submission" date="2019-07" db="EMBL/GenBank/DDBJ databases">
        <authorList>
            <person name="Qu J.-H."/>
        </authorList>
    </citation>
    <scope>NUCLEOTIDE SEQUENCE [LARGE SCALE GENOMIC DNA]</scope>
    <source>
        <strain evidence="2 4">MDT1-10-3</strain>
    </source>
</reference>
<keyword evidence="5" id="KW-1185">Reference proteome</keyword>
<evidence type="ECO:0000313" key="4">
    <source>
        <dbReference type="Proteomes" id="UP000323866"/>
    </source>
</evidence>
<dbReference type="InterPro" id="IPR052159">
    <property type="entry name" value="Competence_DNA_uptake"/>
</dbReference>
<comment type="caution">
    <text evidence="2">The sequence shown here is derived from an EMBL/GenBank/DDBJ whole genome shotgun (WGS) entry which is preliminary data.</text>
</comment>
<protein>
    <submittedName>
        <fullName evidence="3">ComEC/Rec2 family competence protein</fullName>
    </submittedName>
    <submittedName>
        <fullName evidence="2">MBL fold metallo-hydrolase</fullName>
    </submittedName>
</protein>
<dbReference type="SUPFAM" id="SSF56281">
    <property type="entry name" value="Metallo-hydrolase/oxidoreductase"/>
    <property type="match status" value="1"/>
</dbReference>
<proteinExistence type="predicted"/>
<dbReference type="Gene3D" id="3.60.15.10">
    <property type="entry name" value="Ribonuclease Z/Hydroxyacylglutathione hydrolase-like"/>
    <property type="match status" value="1"/>
</dbReference>
<dbReference type="AlphaFoldDB" id="A0A5M8QJ71"/>
<dbReference type="PANTHER" id="PTHR30619">
    <property type="entry name" value="DNA INTERNALIZATION/COMPETENCE PROTEIN COMEC/REC2"/>
    <property type="match status" value="1"/>
</dbReference>
<keyword evidence="2" id="KW-0378">Hydrolase</keyword>
<evidence type="ECO:0000259" key="1">
    <source>
        <dbReference type="Pfam" id="PF00753"/>
    </source>
</evidence>
<dbReference type="Pfam" id="PF00753">
    <property type="entry name" value="Lactamase_B"/>
    <property type="match status" value="1"/>
</dbReference>
<gene>
    <name evidence="3" type="ORF">ACD591_05470</name>
    <name evidence="2" type="ORF">FOE74_11525</name>
</gene>
<dbReference type="Proteomes" id="UP000323866">
    <property type="component" value="Unassembled WGS sequence"/>
</dbReference>
<sequence>MTGTIQLLDVGDGDAILVHLHKEGKDLVLVIDGGQERHYEQVVKPALSKLLQELNKIAPDIIVATHYDSDHIGGLIPLVQDYLLGIKEVWVHRSPELGPEDGQILASSDKKARLKHLGLERLEESLARETYTGHLETITSKSALLIESLKQLDTFLGLLPATMVRQVFHGDSYPGWPEIKVLGPEKGYYQKLFPACTSLQDLVVAETRDFLTATPGAVEVKEKTNPNPVQDPCLRLKDDSRVSLTATNKASIIIALDKGDQRFLFTGDAGIPSFKAIPAWEKELKDLYWLKVPHHGSDNNISKELIDLMRPEYADSSGDRHQDQHVLDCIARNTVDKSVRSTKTSGCLIFPI</sequence>
<evidence type="ECO:0000313" key="3">
    <source>
        <dbReference type="EMBL" id="MFA1770732.1"/>
    </source>
</evidence>
<dbReference type="InterPro" id="IPR001279">
    <property type="entry name" value="Metallo-B-lactamas"/>
</dbReference>
<dbReference type="EMBL" id="VKKZ01000020">
    <property type="protein sequence ID" value="KAA6434793.1"/>
    <property type="molecule type" value="Genomic_DNA"/>
</dbReference>
<reference evidence="3 5" key="3">
    <citation type="submission" date="2024-08" db="EMBL/GenBank/DDBJ databases">
        <authorList>
            <person name="Wei W."/>
        </authorList>
    </citation>
    <scope>NUCLEOTIDE SEQUENCE [LARGE SCALE GENOMIC DNA]</scope>
    <source>
        <strain evidence="3 5">XU2</strain>
    </source>
</reference>
<dbReference type="Proteomes" id="UP001570846">
    <property type="component" value="Unassembled WGS sequence"/>
</dbReference>
<dbReference type="RefSeq" id="WP_149098735.1">
    <property type="nucleotide sequence ID" value="NZ_BMMG01000003.1"/>
</dbReference>
<evidence type="ECO:0000313" key="2">
    <source>
        <dbReference type="EMBL" id="KAA6434793.1"/>
    </source>
</evidence>
<dbReference type="PANTHER" id="PTHR30619:SF1">
    <property type="entry name" value="RECOMBINATION PROTEIN 2"/>
    <property type="match status" value="1"/>
</dbReference>
<reference evidence="2 4" key="2">
    <citation type="submission" date="2019-09" db="EMBL/GenBank/DDBJ databases">
        <title>A bacterium isolated from glacier soil.</title>
        <authorList>
            <person name="Liu Q."/>
        </authorList>
    </citation>
    <scope>NUCLEOTIDE SEQUENCE [LARGE SCALE GENOMIC DNA]</scope>
    <source>
        <strain evidence="2 4">MDT1-10-3</strain>
    </source>
</reference>
<dbReference type="GO" id="GO:0016787">
    <property type="term" value="F:hydrolase activity"/>
    <property type="evidence" value="ECO:0007669"/>
    <property type="project" value="UniProtKB-KW"/>
</dbReference>
<dbReference type="InterPro" id="IPR036866">
    <property type="entry name" value="RibonucZ/Hydroxyglut_hydro"/>
</dbReference>
<accession>A0A5M8QJ71</accession>
<dbReference type="OrthoDB" id="418728at2"/>
<evidence type="ECO:0000313" key="5">
    <source>
        <dbReference type="Proteomes" id="UP001570846"/>
    </source>
</evidence>